<organism evidence="1 2">
    <name type="scientific">Trifolium medium</name>
    <dbReference type="NCBI Taxonomy" id="97028"/>
    <lineage>
        <taxon>Eukaryota</taxon>
        <taxon>Viridiplantae</taxon>
        <taxon>Streptophyta</taxon>
        <taxon>Embryophyta</taxon>
        <taxon>Tracheophyta</taxon>
        <taxon>Spermatophyta</taxon>
        <taxon>Magnoliopsida</taxon>
        <taxon>eudicotyledons</taxon>
        <taxon>Gunneridae</taxon>
        <taxon>Pentapetalae</taxon>
        <taxon>rosids</taxon>
        <taxon>fabids</taxon>
        <taxon>Fabales</taxon>
        <taxon>Fabaceae</taxon>
        <taxon>Papilionoideae</taxon>
        <taxon>50 kb inversion clade</taxon>
        <taxon>NPAAA clade</taxon>
        <taxon>Hologalegina</taxon>
        <taxon>IRL clade</taxon>
        <taxon>Trifolieae</taxon>
        <taxon>Trifolium</taxon>
    </lineage>
</organism>
<proteinExistence type="predicted"/>
<accession>A0A392UW70</accession>
<keyword evidence="2" id="KW-1185">Reference proteome</keyword>
<sequence length="60" mass="6571">QKVIQFTLGRLGQIESLGHGRRFGNWVELGFADSCNPIGISLCKVTCLILVEQRAALSPE</sequence>
<evidence type="ECO:0000313" key="1">
    <source>
        <dbReference type="EMBL" id="MCI80266.1"/>
    </source>
</evidence>
<dbReference type="AlphaFoldDB" id="A0A392UW70"/>
<dbReference type="Proteomes" id="UP000265520">
    <property type="component" value="Unassembled WGS sequence"/>
</dbReference>
<protein>
    <submittedName>
        <fullName evidence="1">Uncharacterized protein</fullName>
    </submittedName>
</protein>
<comment type="caution">
    <text evidence="1">The sequence shown here is derived from an EMBL/GenBank/DDBJ whole genome shotgun (WGS) entry which is preliminary data.</text>
</comment>
<evidence type="ECO:0000313" key="2">
    <source>
        <dbReference type="Proteomes" id="UP000265520"/>
    </source>
</evidence>
<feature type="non-terminal residue" evidence="1">
    <location>
        <position position="1"/>
    </location>
</feature>
<dbReference type="EMBL" id="LXQA010991659">
    <property type="protein sequence ID" value="MCI80266.1"/>
    <property type="molecule type" value="Genomic_DNA"/>
</dbReference>
<name>A0A392UW70_9FABA</name>
<reference evidence="1 2" key="1">
    <citation type="journal article" date="2018" name="Front. Plant Sci.">
        <title>Red Clover (Trifolium pratense) and Zigzag Clover (T. medium) - A Picture of Genomic Similarities and Differences.</title>
        <authorList>
            <person name="Dluhosova J."/>
            <person name="Istvanek J."/>
            <person name="Nedelnik J."/>
            <person name="Repkova J."/>
        </authorList>
    </citation>
    <scope>NUCLEOTIDE SEQUENCE [LARGE SCALE GENOMIC DNA]</scope>
    <source>
        <strain evidence="2">cv. 10/8</strain>
        <tissue evidence="1">Leaf</tissue>
    </source>
</reference>